<dbReference type="GO" id="GO:0016020">
    <property type="term" value="C:membrane"/>
    <property type="evidence" value="ECO:0007669"/>
    <property type="project" value="UniProtKB-SubCell"/>
</dbReference>
<sequence length="562" mass="60580">MPSPDLRRYVKESLTFDLKAGFITAIVALPLAIAFAIASGVPPIMGLYTAVVAGVLGSSFGGSRFSITGPTGAMTVIILSVVNQFGVEGLLLAGFLAGLIQLAFGVMKIGQLVKFIPFPIVSGFTAGIGVIIFVGQIPNALGLQLPPKEFVSEALLQIAEHAGSANPWALGIAVGTVAMLTWLPKIMASSHKLGPLKSLPPSLFALFLSTALVYFLALPLPLVGDIPMGLPTLHLFPVNLDLIHDLLPSALTIALLGSIEALLCAVVCDGMTNTKHDSNRELIGQGISNLFMPFFNGIPATAAIARSAVNVREGAKTKLAGVIHALILLLILLFFAPWARFIPKAFLAGILLFVSMRMIDLEEFKTILHISKSEALVLFATFGLTVFTNLVFAIQMGMTFAVFLLFIRLTQMAEITSFEAYQGRNAKVAAMLEANPRLKENVELYSINGPFFFGAMHVFDSRLGTHLALQAPYIVLRLRNVPLIDASGVTRLAAFIAHAHKQGRTVLLAAVQPAVAERLQHSPEYRELVKAEHLFDSADKALEWVEKRLGGKPMPFIFPRRQ</sequence>
<comment type="caution">
    <text evidence="7">The sequence shown here is derived from an EMBL/GenBank/DDBJ whole genome shotgun (WGS) entry which is preliminary data.</text>
</comment>
<feature type="transmembrane region" description="Helical" evidence="5">
    <location>
        <begin position="319"/>
        <end position="339"/>
    </location>
</feature>
<feature type="transmembrane region" description="Helical" evidence="5">
    <location>
        <begin position="246"/>
        <end position="268"/>
    </location>
</feature>
<organism evidence="7 8">
    <name type="scientific">Candidatus Iainarchaeum sp</name>
    <dbReference type="NCBI Taxonomy" id="3101447"/>
    <lineage>
        <taxon>Archaea</taxon>
        <taxon>Candidatus Iainarchaeota</taxon>
        <taxon>Candidatus Iainarchaeia</taxon>
        <taxon>Candidatus Iainarchaeales</taxon>
        <taxon>Candidatus Iainarchaeaceae</taxon>
        <taxon>Candidatus Iainarchaeum</taxon>
    </lineage>
</organism>
<feature type="transmembrane region" description="Helical" evidence="5">
    <location>
        <begin position="203"/>
        <end position="226"/>
    </location>
</feature>
<dbReference type="PANTHER" id="PTHR11814">
    <property type="entry name" value="SULFATE TRANSPORTER"/>
    <property type="match status" value="1"/>
</dbReference>
<feature type="transmembrane region" description="Helical" evidence="5">
    <location>
        <begin position="116"/>
        <end position="137"/>
    </location>
</feature>
<keyword evidence="2 5" id="KW-0812">Transmembrane</keyword>
<evidence type="ECO:0000259" key="6">
    <source>
        <dbReference type="PROSITE" id="PS50801"/>
    </source>
</evidence>
<feature type="transmembrane region" description="Helical" evidence="5">
    <location>
        <begin position="20"/>
        <end position="38"/>
    </location>
</feature>
<evidence type="ECO:0000313" key="8">
    <source>
        <dbReference type="Proteomes" id="UP000678237"/>
    </source>
</evidence>
<feature type="transmembrane region" description="Helical" evidence="5">
    <location>
        <begin position="165"/>
        <end position="183"/>
    </location>
</feature>
<dbReference type="PROSITE" id="PS50801">
    <property type="entry name" value="STAS"/>
    <property type="match status" value="1"/>
</dbReference>
<reference evidence="7" key="1">
    <citation type="submission" date="2021-03" db="EMBL/GenBank/DDBJ databases">
        <authorList>
            <person name="Jaffe A."/>
        </authorList>
    </citation>
    <scope>NUCLEOTIDE SEQUENCE</scope>
    <source>
        <strain evidence="7">RIFCSPLOWO2_01_FULL_58_19</strain>
    </source>
</reference>
<dbReference type="SUPFAM" id="SSF52091">
    <property type="entry name" value="SpoIIaa-like"/>
    <property type="match status" value="1"/>
</dbReference>
<feature type="domain" description="STAS" evidence="6">
    <location>
        <begin position="432"/>
        <end position="545"/>
    </location>
</feature>
<evidence type="ECO:0000256" key="2">
    <source>
        <dbReference type="ARBA" id="ARBA00022692"/>
    </source>
</evidence>
<dbReference type="Proteomes" id="UP000678237">
    <property type="component" value="Unassembled WGS sequence"/>
</dbReference>
<protein>
    <submittedName>
        <fullName evidence="7">SulP family inorganic anion transporter</fullName>
    </submittedName>
</protein>
<dbReference type="AlphaFoldDB" id="A0A8T4L8I0"/>
<dbReference type="GO" id="GO:0055085">
    <property type="term" value="P:transmembrane transport"/>
    <property type="evidence" value="ECO:0007669"/>
    <property type="project" value="InterPro"/>
</dbReference>
<keyword evidence="3 5" id="KW-1133">Transmembrane helix</keyword>
<comment type="subcellular location">
    <subcellularLocation>
        <location evidence="1">Membrane</location>
        <topology evidence="1">Multi-pass membrane protein</topology>
    </subcellularLocation>
</comment>
<reference evidence="7" key="2">
    <citation type="submission" date="2021-05" db="EMBL/GenBank/DDBJ databases">
        <title>Protein family content uncovers lineage relationships and bacterial pathway maintenance mechanisms in DPANN archaea.</title>
        <authorList>
            <person name="Castelle C.J."/>
            <person name="Meheust R."/>
            <person name="Jaffe A.L."/>
            <person name="Seitz K."/>
            <person name="Gong X."/>
            <person name="Baker B.J."/>
            <person name="Banfield J.F."/>
        </authorList>
    </citation>
    <scope>NUCLEOTIDE SEQUENCE</scope>
    <source>
        <strain evidence="7">RIFCSPLOWO2_01_FULL_58_19</strain>
    </source>
</reference>
<dbReference type="EMBL" id="JAGVWE010000003">
    <property type="protein sequence ID" value="MBS3062944.1"/>
    <property type="molecule type" value="Genomic_DNA"/>
</dbReference>
<feature type="transmembrane region" description="Helical" evidence="5">
    <location>
        <begin position="376"/>
        <end position="407"/>
    </location>
</feature>
<feature type="transmembrane region" description="Helical" evidence="5">
    <location>
        <begin position="85"/>
        <end position="104"/>
    </location>
</feature>
<dbReference type="InterPro" id="IPR002645">
    <property type="entry name" value="STAS_dom"/>
</dbReference>
<feature type="transmembrane region" description="Helical" evidence="5">
    <location>
        <begin position="45"/>
        <end position="65"/>
    </location>
</feature>
<evidence type="ECO:0000256" key="3">
    <source>
        <dbReference type="ARBA" id="ARBA00022989"/>
    </source>
</evidence>
<dbReference type="Gene3D" id="3.30.750.24">
    <property type="entry name" value="STAS domain"/>
    <property type="match status" value="1"/>
</dbReference>
<gene>
    <name evidence="7" type="ORF">J4203_03655</name>
</gene>
<keyword evidence="4 5" id="KW-0472">Membrane</keyword>
<dbReference type="Pfam" id="PF00916">
    <property type="entry name" value="Sulfate_transp"/>
    <property type="match status" value="1"/>
</dbReference>
<evidence type="ECO:0000256" key="4">
    <source>
        <dbReference type="ARBA" id="ARBA00023136"/>
    </source>
</evidence>
<evidence type="ECO:0000256" key="1">
    <source>
        <dbReference type="ARBA" id="ARBA00004141"/>
    </source>
</evidence>
<dbReference type="InterPro" id="IPR001902">
    <property type="entry name" value="SLC26A/SulP_fam"/>
</dbReference>
<proteinExistence type="predicted"/>
<dbReference type="InterPro" id="IPR011547">
    <property type="entry name" value="SLC26A/SulP_dom"/>
</dbReference>
<evidence type="ECO:0000256" key="5">
    <source>
        <dbReference type="SAM" id="Phobius"/>
    </source>
</evidence>
<name>A0A8T4L8I0_9ARCH</name>
<evidence type="ECO:0000313" key="7">
    <source>
        <dbReference type="EMBL" id="MBS3062944.1"/>
    </source>
</evidence>
<accession>A0A8T4L8I0</accession>
<dbReference type="Pfam" id="PF01740">
    <property type="entry name" value="STAS"/>
    <property type="match status" value="1"/>
</dbReference>
<dbReference type="InterPro" id="IPR036513">
    <property type="entry name" value="STAS_dom_sf"/>
</dbReference>
<dbReference type="CDD" id="cd07042">
    <property type="entry name" value="STAS_SulP_like_sulfate_transporter"/>
    <property type="match status" value="1"/>
</dbReference>